<keyword evidence="1 3" id="KW-0863">Zinc-finger</keyword>
<dbReference type="Proteomes" id="UP000007819">
    <property type="component" value="Chromosome A3"/>
</dbReference>
<dbReference type="GO" id="GO:0006511">
    <property type="term" value="P:ubiquitin-dependent protein catabolic process"/>
    <property type="evidence" value="ECO:0007669"/>
    <property type="project" value="TreeGrafter"/>
</dbReference>
<keyword evidence="6" id="KW-1185">Reference proteome</keyword>
<dbReference type="Gene3D" id="3.30.40.10">
    <property type="entry name" value="Zinc/RING finger domain, C3HC4 (zinc finger)"/>
    <property type="match status" value="1"/>
</dbReference>
<organism evidence="5 6">
    <name type="scientific">Acyrthosiphon pisum</name>
    <name type="common">Pea aphid</name>
    <dbReference type="NCBI Taxonomy" id="7029"/>
    <lineage>
        <taxon>Eukaryota</taxon>
        <taxon>Metazoa</taxon>
        <taxon>Ecdysozoa</taxon>
        <taxon>Arthropoda</taxon>
        <taxon>Hexapoda</taxon>
        <taxon>Insecta</taxon>
        <taxon>Pterygota</taxon>
        <taxon>Neoptera</taxon>
        <taxon>Paraneoptera</taxon>
        <taxon>Hemiptera</taxon>
        <taxon>Sternorrhyncha</taxon>
        <taxon>Aphidomorpha</taxon>
        <taxon>Aphidoidea</taxon>
        <taxon>Aphididae</taxon>
        <taxon>Macrosiphini</taxon>
        <taxon>Acyrthosiphon</taxon>
    </lineage>
</organism>
<dbReference type="GeneID" id="115033036"/>
<dbReference type="RefSeq" id="XP_029347245.1">
    <property type="nucleotide sequence ID" value="XM_029491385.1"/>
</dbReference>
<keyword evidence="1 3" id="KW-0479">Metal-binding</keyword>
<dbReference type="GO" id="GO:0061630">
    <property type="term" value="F:ubiquitin protein ligase activity"/>
    <property type="evidence" value="ECO:0007669"/>
    <property type="project" value="TreeGrafter"/>
</dbReference>
<evidence type="ECO:0000259" key="4">
    <source>
        <dbReference type="PROSITE" id="PS50089"/>
    </source>
</evidence>
<dbReference type="AlphaFoldDB" id="A0A8R2JVI0"/>
<dbReference type="InterPro" id="IPR001841">
    <property type="entry name" value="Znf_RING"/>
</dbReference>
<name>A0A8R2JVI0_ACYPI</name>
<evidence type="ECO:0000313" key="6">
    <source>
        <dbReference type="Proteomes" id="UP000007819"/>
    </source>
</evidence>
<evidence type="ECO:0000313" key="5">
    <source>
        <dbReference type="EnsemblMetazoa" id="XP_029347245.1"/>
    </source>
</evidence>
<dbReference type="EnsemblMetazoa" id="XM_029491385.1">
    <property type="protein sequence ID" value="XP_029347245.1"/>
    <property type="gene ID" value="LOC115033036"/>
</dbReference>
<reference evidence="5" key="2">
    <citation type="submission" date="2022-06" db="UniProtKB">
        <authorList>
            <consortium name="EnsemblMetazoa"/>
        </authorList>
    </citation>
    <scope>IDENTIFICATION</scope>
</reference>
<feature type="domain" description="RING-type" evidence="4">
    <location>
        <begin position="46"/>
        <end position="83"/>
    </location>
</feature>
<dbReference type="GO" id="GO:0016567">
    <property type="term" value="P:protein ubiquitination"/>
    <property type="evidence" value="ECO:0007669"/>
    <property type="project" value="TreeGrafter"/>
</dbReference>
<protein>
    <recommendedName>
        <fullName evidence="4">RING-type domain-containing protein</fullName>
    </recommendedName>
</protein>
<evidence type="ECO:0000256" key="2">
    <source>
        <dbReference type="ARBA" id="ARBA00022833"/>
    </source>
</evidence>
<dbReference type="PANTHER" id="PTHR22696:SF1">
    <property type="entry name" value="E3 UBIQUITIN-PROTEIN LIGASE RNF26"/>
    <property type="match status" value="1"/>
</dbReference>
<dbReference type="Pfam" id="PF13920">
    <property type="entry name" value="zf-C3HC4_3"/>
    <property type="match status" value="1"/>
</dbReference>
<evidence type="ECO:0000256" key="1">
    <source>
        <dbReference type="ARBA" id="ARBA00022771"/>
    </source>
</evidence>
<keyword evidence="2" id="KW-0862">Zinc</keyword>
<sequence>MSPLPIYEPQYFGQEPIETENDGDMRNVYFGRQNEEVENMREIIVCVACLNEESNVVLRPCNHTCLCGACYEGLTRLVCPLCREPIREIVVFLS</sequence>
<dbReference type="PANTHER" id="PTHR22696">
    <property type="entry name" value="E3 UBIQUITIN-PROTEIN LIGASE RNF26"/>
    <property type="match status" value="1"/>
</dbReference>
<dbReference type="PROSITE" id="PS50089">
    <property type="entry name" value="ZF_RING_2"/>
    <property type="match status" value="1"/>
</dbReference>
<dbReference type="InterPro" id="IPR013083">
    <property type="entry name" value="Znf_RING/FYVE/PHD"/>
</dbReference>
<reference evidence="6" key="1">
    <citation type="submission" date="2010-06" db="EMBL/GenBank/DDBJ databases">
        <authorList>
            <person name="Jiang H."/>
            <person name="Abraham K."/>
            <person name="Ali S."/>
            <person name="Alsbrooks S.L."/>
            <person name="Anim B.N."/>
            <person name="Anosike U.S."/>
            <person name="Attaway T."/>
            <person name="Bandaranaike D.P."/>
            <person name="Battles P.K."/>
            <person name="Bell S.N."/>
            <person name="Bell A.V."/>
            <person name="Beltran B."/>
            <person name="Bickham C."/>
            <person name="Bustamante Y."/>
            <person name="Caleb T."/>
            <person name="Canada A."/>
            <person name="Cardenas V."/>
            <person name="Carter K."/>
            <person name="Chacko J."/>
            <person name="Chandrabose M.N."/>
            <person name="Chavez D."/>
            <person name="Chavez A."/>
            <person name="Chen L."/>
            <person name="Chu H.-S."/>
            <person name="Claassen K.J."/>
            <person name="Cockrell R."/>
            <person name="Collins M."/>
            <person name="Cooper J.A."/>
            <person name="Cree A."/>
            <person name="Curry S.M."/>
            <person name="Da Y."/>
            <person name="Dao M.D."/>
            <person name="Das B."/>
            <person name="Davila M.-L."/>
            <person name="Davy-Carroll L."/>
            <person name="Denson S."/>
            <person name="Dinh H."/>
            <person name="Ebong V.E."/>
            <person name="Edwards J.R."/>
            <person name="Egan A."/>
            <person name="El-Daye J."/>
            <person name="Escobedo L."/>
            <person name="Fernandez S."/>
            <person name="Fernando P.R."/>
            <person name="Flagg N."/>
            <person name="Forbes L.D."/>
            <person name="Fowler R.G."/>
            <person name="Fu Q."/>
            <person name="Gabisi R.A."/>
            <person name="Ganer J."/>
            <person name="Garbino Pronczuk A."/>
            <person name="Garcia R.M."/>
            <person name="Garner T."/>
            <person name="Garrett T.E."/>
            <person name="Gonzalez D.A."/>
            <person name="Hamid H."/>
            <person name="Hawkins E.S."/>
            <person name="Hirani K."/>
            <person name="Hogues M.E."/>
            <person name="Hollins B."/>
            <person name="Hsiao C.-H."/>
            <person name="Jabil R."/>
            <person name="James M.L."/>
            <person name="Jhangiani S.N."/>
            <person name="Johnson B."/>
            <person name="Johnson Q."/>
            <person name="Joshi V."/>
            <person name="Kalu J.B."/>
            <person name="Kam C."/>
            <person name="Kashfia A."/>
            <person name="Keebler J."/>
            <person name="Kisamo H."/>
            <person name="Kovar C.L."/>
            <person name="Lago L.A."/>
            <person name="Lai C.-Y."/>
            <person name="Laidlaw J."/>
            <person name="Lara F."/>
            <person name="Le T.-K."/>
            <person name="Lee S.L."/>
            <person name="Legall F.H."/>
            <person name="Lemon S.J."/>
            <person name="Lewis L.R."/>
            <person name="Li B."/>
            <person name="Liu Y."/>
            <person name="Liu Y.-S."/>
            <person name="Lopez J."/>
            <person name="Lozado R.J."/>
            <person name="Lu J."/>
            <person name="Madu R.C."/>
            <person name="Maheshwari M."/>
            <person name="Maheshwari R."/>
            <person name="Malloy K."/>
            <person name="Martinez E."/>
            <person name="Mathew T."/>
            <person name="Mercado I.C."/>
            <person name="Mercado C."/>
            <person name="Meyer B."/>
            <person name="Montgomery K."/>
            <person name="Morgan M.B."/>
            <person name="Munidasa M."/>
            <person name="Nazareth L.V."/>
            <person name="Nelson J."/>
            <person name="Ng B.M."/>
            <person name="Nguyen N.B."/>
            <person name="Nguyen P.Q."/>
            <person name="Nguyen T."/>
            <person name="Obregon M."/>
            <person name="Okwuonu G.O."/>
            <person name="Onwere C.G."/>
            <person name="Orozco G."/>
            <person name="Parra A."/>
            <person name="Patel S."/>
            <person name="Patil S."/>
            <person name="Perez A."/>
            <person name="Perez Y."/>
            <person name="Pham C."/>
            <person name="Primus E.L."/>
            <person name="Pu L.-L."/>
            <person name="Puazo M."/>
            <person name="Qin X."/>
            <person name="Quiroz J.B."/>
            <person name="Reese J."/>
            <person name="Richards S."/>
            <person name="Rives C.M."/>
            <person name="Robberts R."/>
            <person name="Ruiz S.J."/>
            <person name="Ruiz M.J."/>
            <person name="Santibanez J."/>
            <person name="Schneider B.W."/>
            <person name="Sisson I."/>
            <person name="Smith M."/>
            <person name="Sodergren E."/>
            <person name="Song X.-Z."/>
            <person name="Song B.B."/>
            <person name="Summersgill H."/>
            <person name="Thelus R."/>
            <person name="Thornton R.D."/>
            <person name="Trejos Z.Y."/>
            <person name="Usmani K."/>
            <person name="Vattathil S."/>
            <person name="Villasana D."/>
            <person name="Walker D.L."/>
            <person name="Wang S."/>
            <person name="Wang K."/>
            <person name="White C.S."/>
            <person name="Williams A.C."/>
            <person name="Williamson J."/>
            <person name="Wilson K."/>
            <person name="Woghiren I.O."/>
            <person name="Woodworth J.R."/>
            <person name="Worley K.C."/>
            <person name="Wright R.A."/>
            <person name="Wu W."/>
            <person name="Young L."/>
            <person name="Zhang L."/>
            <person name="Zhang J."/>
            <person name="Zhu Y."/>
            <person name="Muzny D.M."/>
            <person name="Weinstock G."/>
            <person name="Gibbs R.A."/>
        </authorList>
    </citation>
    <scope>NUCLEOTIDE SEQUENCE [LARGE SCALE GENOMIC DNA]</scope>
    <source>
        <strain evidence="6">LSR1</strain>
    </source>
</reference>
<evidence type="ECO:0000256" key="3">
    <source>
        <dbReference type="PROSITE-ProRule" id="PRU00175"/>
    </source>
</evidence>
<dbReference type="OrthoDB" id="6580588at2759"/>
<dbReference type="SUPFAM" id="SSF57850">
    <property type="entry name" value="RING/U-box"/>
    <property type="match status" value="1"/>
</dbReference>
<proteinExistence type="predicted"/>
<dbReference type="GO" id="GO:0008270">
    <property type="term" value="F:zinc ion binding"/>
    <property type="evidence" value="ECO:0007669"/>
    <property type="project" value="UniProtKB-KW"/>
</dbReference>
<accession>A0A8R2JVI0</accession>